<dbReference type="AlphaFoldDB" id="A0A087U6K4"/>
<evidence type="ECO:0000313" key="1">
    <source>
        <dbReference type="EMBL" id="KFM72993.1"/>
    </source>
</evidence>
<dbReference type="OMA" id="TKICYEL"/>
<feature type="non-terminal residue" evidence="1">
    <location>
        <position position="322"/>
    </location>
</feature>
<accession>A0A087U6K4</accession>
<keyword evidence="2" id="KW-1185">Reference proteome</keyword>
<evidence type="ECO:0000313" key="2">
    <source>
        <dbReference type="Proteomes" id="UP000054359"/>
    </source>
</evidence>
<reference evidence="1 2" key="1">
    <citation type="submission" date="2013-11" db="EMBL/GenBank/DDBJ databases">
        <title>Genome sequencing of Stegodyphus mimosarum.</title>
        <authorList>
            <person name="Bechsgaard J."/>
        </authorList>
    </citation>
    <scope>NUCLEOTIDE SEQUENCE [LARGE SCALE GENOMIC DNA]</scope>
</reference>
<organism evidence="1 2">
    <name type="scientific">Stegodyphus mimosarum</name>
    <name type="common">African social velvet spider</name>
    <dbReference type="NCBI Taxonomy" id="407821"/>
    <lineage>
        <taxon>Eukaryota</taxon>
        <taxon>Metazoa</taxon>
        <taxon>Ecdysozoa</taxon>
        <taxon>Arthropoda</taxon>
        <taxon>Chelicerata</taxon>
        <taxon>Arachnida</taxon>
        <taxon>Araneae</taxon>
        <taxon>Araneomorphae</taxon>
        <taxon>Entelegynae</taxon>
        <taxon>Eresoidea</taxon>
        <taxon>Eresidae</taxon>
        <taxon>Stegodyphus</taxon>
    </lineage>
</organism>
<sequence>MHLDCSDILQGTCSTTLDYYMCPLNYSWEKENEIESNISNTYHDVQEMLIEIDVSEVLDNLLEKVVDMEESLVKEGYDELSDPDFPTFAGGGLILTLPVLKNMERDDPDFFPYSNYYQKIEEYEELLPKPVYVHIIPPREYEIEPVYDLKLKPFTDFIAVRKDDISKLLYMFYDLKSSTNRRKFELRLCLKKVMETKNMLIAKQQEMVSVERDLKREMMNKFGRTIDLNILQDSIENPHYIIKKYEMELALNSLKNELNRVKASEMSAVKSLDKLCFEDTKICYELLKLREDFKLLNKSYSSKWDVLPKTAATDKTKKEEKE</sequence>
<gene>
    <name evidence="1" type="ORF">X975_01296</name>
</gene>
<name>A0A087U6K4_STEMI</name>
<proteinExistence type="predicted"/>
<dbReference type="OrthoDB" id="6437367at2759"/>
<protein>
    <submittedName>
        <fullName evidence="1">Uncharacterized protein</fullName>
    </submittedName>
</protein>
<dbReference type="Proteomes" id="UP000054359">
    <property type="component" value="Unassembled WGS sequence"/>
</dbReference>
<dbReference type="EMBL" id="KK118458">
    <property type="protein sequence ID" value="KFM72993.1"/>
    <property type="molecule type" value="Genomic_DNA"/>
</dbReference>